<dbReference type="Proteomes" id="UP000886939">
    <property type="component" value="Unassembled WGS sequence"/>
</dbReference>
<keyword evidence="1" id="KW-0812">Transmembrane</keyword>
<evidence type="ECO:0000313" key="3">
    <source>
        <dbReference type="Proteomes" id="UP000886939"/>
    </source>
</evidence>
<keyword evidence="1" id="KW-0472">Membrane</keyword>
<evidence type="ECO:0000313" key="2">
    <source>
        <dbReference type="EMBL" id="GJA40708.1"/>
    </source>
</evidence>
<reference evidence="2" key="1">
    <citation type="submission" date="2021-07" db="EMBL/GenBank/DDBJ databases">
        <title>Draft genome sequence of carbapenem-resistant Aeromonas spp. in Japan.</title>
        <authorList>
            <person name="Maehana S."/>
            <person name="Suzuki M."/>
            <person name="Kitasato H."/>
        </authorList>
    </citation>
    <scope>NUCLEOTIDE SEQUENCE</scope>
    <source>
        <strain evidence="2">KAM343</strain>
    </source>
</reference>
<organism evidence="2 3">
    <name type="scientific">Aeromonas caviae</name>
    <name type="common">Aeromonas punctata</name>
    <dbReference type="NCBI Taxonomy" id="648"/>
    <lineage>
        <taxon>Bacteria</taxon>
        <taxon>Pseudomonadati</taxon>
        <taxon>Pseudomonadota</taxon>
        <taxon>Gammaproteobacteria</taxon>
        <taxon>Aeromonadales</taxon>
        <taxon>Aeromonadaceae</taxon>
        <taxon>Aeromonas</taxon>
    </lineage>
</organism>
<gene>
    <name evidence="2" type="ORF">KAM343_15040</name>
</gene>
<feature type="transmembrane region" description="Helical" evidence="1">
    <location>
        <begin position="12"/>
        <end position="32"/>
    </location>
</feature>
<dbReference type="Pfam" id="PF07963">
    <property type="entry name" value="N_methyl"/>
    <property type="match status" value="1"/>
</dbReference>
<sequence>MVRQHGFSLLEAIVALTILAGASMALFGWIGASINQLQRAEQYTQIAPAMDSCVSFLSRANLSAQPSGVCEYSGVTIRWQSSPIEMNATKMGEMGGSNFFVSLYEVALTPSIGSRTYQSYSTRIVNFELKPGVGDIMNAF</sequence>
<dbReference type="RefSeq" id="WP_223916194.1">
    <property type="nucleotide sequence ID" value="NZ_BPNG01000040.1"/>
</dbReference>
<proteinExistence type="predicted"/>
<comment type="caution">
    <text evidence="2">The sequence shown here is derived from an EMBL/GenBank/DDBJ whole genome shotgun (WGS) entry which is preliminary data.</text>
</comment>
<dbReference type="InterPro" id="IPR012902">
    <property type="entry name" value="N_methyl_site"/>
</dbReference>
<name>A0AAV4YLA5_AERCA</name>
<dbReference type="PROSITE" id="PS00409">
    <property type="entry name" value="PROKAR_NTER_METHYL"/>
    <property type="match status" value="1"/>
</dbReference>
<protein>
    <submittedName>
        <fullName evidence="2">Type II secretion system protein</fullName>
    </submittedName>
</protein>
<dbReference type="AlphaFoldDB" id="A0AAV4YLA5"/>
<evidence type="ECO:0000256" key="1">
    <source>
        <dbReference type="SAM" id="Phobius"/>
    </source>
</evidence>
<accession>A0AAV4YLA5</accession>
<dbReference type="NCBIfam" id="TIGR02532">
    <property type="entry name" value="IV_pilin_GFxxxE"/>
    <property type="match status" value="1"/>
</dbReference>
<keyword evidence="1" id="KW-1133">Transmembrane helix</keyword>
<dbReference type="EMBL" id="BPNI01000021">
    <property type="protein sequence ID" value="GJA40708.1"/>
    <property type="molecule type" value="Genomic_DNA"/>
</dbReference>